<dbReference type="GO" id="GO:0003700">
    <property type="term" value="F:DNA-binding transcription factor activity"/>
    <property type="evidence" value="ECO:0007669"/>
    <property type="project" value="InterPro"/>
</dbReference>
<evidence type="ECO:0000259" key="1">
    <source>
        <dbReference type="PROSITE" id="PS50995"/>
    </source>
</evidence>
<organism evidence="2 3">
    <name type="scientific">Mycolicibacterium conceptionense</name>
    <dbReference type="NCBI Taxonomy" id="451644"/>
    <lineage>
        <taxon>Bacteria</taxon>
        <taxon>Bacillati</taxon>
        <taxon>Actinomycetota</taxon>
        <taxon>Actinomycetes</taxon>
        <taxon>Mycobacteriales</taxon>
        <taxon>Mycobacteriaceae</taxon>
        <taxon>Mycolicibacterium</taxon>
    </lineage>
</organism>
<dbReference type="SUPFAM" id="SSF46785">
    <property type="entry name" value="Winged helix' DNA-binding domain"/>
    <property type="match status" value="1"/>
</dbReference>
<dbReference type="PANTHER" id="PTHR33164">
    <property type="entry name" value="TRANSCRIPTIONAL REGULATOR, MARR FAMILY"/>
    <property type="match status" value="1"/>
</dbReference>
<protein>
    <submittedName>
        <fullName evidence="2">Transcriptional regulator</fullName>
    </submittedName>
</protein>
<dbReference type="Pfam" id="PF01047">
    <property type="entry name" value="MarR"/>
    <property type="match status" value="1"/>
</dbReference>
<dbReference type="EMBL" id="LFOD01000010">
    <property type="protein sequence ID" value="KMV17976.1"/>
    <property type="molecule type" value="Genomic_DNA"/>
</dbReference>
<dbReference type="AlphaFoldDB" id="A0A0J8U980"/>
<dbReference type="PROSITE" id="PS50995">
    <property type="entry name" value="HTH_MARR_2"/>
    <property type="match status" value="1"/>
</dbReference>
<dbReference type="PANTHER" id="PTHR33164:SF43">
    <property type="entry name" value="HTH-TYPE TRANSCRIPTIONAL REPRESSOR YETL"/>
    <property type="match status" value="1"/>
</dbReference>
<proteinExistence type="predicted"/>
<dbReference type="InterPro" id="IPR036390">
    <property type="entry name" value="WH_DNA-bd_sf"/>
</dbReference>
<gene>
    <name evidence="2" type="ORF">ACT17_13490</name>
</gene>
<sequence>MNSDMRGVLEDQPLGYLMYRVVAVLQPKVAAQLQPLGLTLPEFVCLRVLSMAPGQSNAELARHTNVSPQAMNNVLRGLQDRGAVRRPATVNSGRALPAELTAEGAGLLKRAEAAVLAAEDEVLDRLDTAQRRELKRLLAHAVI</sequence>
<evidence type="ECO:0000313" key="3">
    <source>
        <dbReference type="Proteomes" id="UP000037594"/>
    </source>
</evidence>
<accession>A0A0J8U980</accession>
<dbReference type="RefSeq" id="WP_019347090.1">
    <property type="nucleotide sequence ID" value="NZ_AGSZ01000493.1"/>
</dbReference>
<dbReference type="Gene3D" id="1.10.10.10">
    <property type="entry name" value="Winged helix-like DNA-binding domain superfamily/Winged helix DNA-binding domain"/>
    <property type="match status" value="1"/>
</dbReference>
<dbReference type="Proteomes" id="UP000037594">
    <property type="component" value="Unassembled WGS sequence"/>
</dbReference>
<dbReference type="PATRIC" id="fig|451644.5.peg.2790"/>
<feature type="domain" description="HTH marR-type" evidence="1">
    <location>
        <begin position="11"/>
        <end position="143"/>
    </location>
</feature>
<reference evidence="2 3" key="1">
    <citation type="submission" date="2015-06" db="EMBL/GenBank/DDBJ databases">
        <title>Genome sequence of Mycobacterium conceptionense strain MLE.</title>
        <authorList>
            <person name="Greninger A.L."/>
            <person name="Cunningham G."/>
            <person name="Chiu C.Y."/>
            <person name="Miller S."/>
        </authorList>
    </citation>
    <scope>NUCLEOTIDE SEQUENCE [LARGE SCALE GENOMIC DNA]</scope>
    <source>
        <strain evidence="2 3">MLE</strain>
    </source>
</reference>
<dbReference type="InterPro" id="IPR036388">
    <property type="entry name" value="WH-like_DNA-bd_sf"/>
</dbReference>
<comment type="caution">
    <text evidence="2">The sequence shown here is derived from an EMBL/GenBank/DDBJ whole genome shotgun (WGS) entry which is preliminary data.</text>
</comment>
<dbReference type="InterPro" id="IPR000835">
    <property type="entry name" value="HTH_MarR-typ"/>
</dbReference>
<dbReference type="InterPro" id="IPR039422">
    <property type="entry name" value="MarR/SlyA-like"/>
</dbReference>
<dbReference type="GO" id="GO:0006950">
    <property type="term" value="P:response to stress"/>
    <property type="evidence" value="ECO:0007669"/>
    <property type="project" value="TreeGrafter"/>
</dbReference>
<evidence type="ECO:0000313" key="2">
    <source>
        <dbReference type="EMBL" id="KMV17976.1"/>
    </source>
</evidence>
<name>A0A0J8U980_9MYCO</name>
<dbReference type="SMART" id="SM00347">
    <property type="entry name" value="HTH_MARR"/>
    <property type="match status" value="1"/>
</dbReference>